<evidence type="ECO:0000313" key="3">
    <source>
        <dbReference type="Proteomes" id="UP001497497"/>
    </source>
</evidence>
<reference evidence="2 3" key="1">
    <citation type="submission" date="2024-04" db="EMBL/GenBank/DDBJ databases">
        <authorList>
            <consortium name="Genoscope - CEA"/>
            <person name="William W."/>
        </authorList>
    </citation>
    <scope>NUCLEOTIDE SEQUENCE [LARGE SCALE GENOMIC DNA]</scope>
</reference>
<dbReference type="EMBL" id="CAXITT010000064">
    <property type="protein sequence ID" value="CAL1530196.1"/>
    <property type="molecule type" value="Genomic_DNA"/>
</dbReference>
<name>A0AAV2HBN8_LYMST</name>
<keyword evidence="3" id="KW-1185">Reference proteome</keyword>
<proteinExistence type="predicted"/>
<evidence type="ECO:0000256" key="1">
    <source>
        <dbReference type="SAM" id="MobiDB-lite"/>
    </source>
</evidence>
<dbReference type="AlphaFoldDB" id="A0AAV2HBN8"/>
<gene>
    <name evidence="2" type="ORF">GSLYS_00004329001</name>
</gene>
<feature type="compositionally biased region" description="Low complexity" evidence="1">
    <location>
        <begin position="94"/>
        <end position="107"/>
    </location>
</feature>
<feature type="region of interest" description="Disordered" evidence="1">
    <location>
        <begin position="177"/>
        <end position="196"/>
    </location>
</feature>
<accession>A0AAV2HBN8</accession>
<feature type="region of interest" description="Disordered" evidence="1">
    <location>
        <begin position="75"/>
        <end position="107"/>
    </location>
</feature>
<protein>
    <submittedName>
        <fullName evidence="2">Uncharacterized protein</fullName>
    </submittedName>
</protein>
<feature type="compositionally biased region" description="Acidic residues" evidence="1">
    <location>
        <begin position="124"/>
        <end position="142"/>
    </location>
</feature>
<feature type="compositionally biased region" description="Basic residues" evidence="1">
    <location>
        <begin position="78"/>
        <end position="87"/>
    </location>
</feature>
<sequence length="300" mass="33542">MTNFTSSSVRGRNPACCSGINLKGCNACSRLHNANSETTCRPTMAAESPRRERPVACDDVGSSWAFIQKIMAVDEKHDRRKKERQRQKALLEQSLNGASSNLLPNSNSKLADTLSRWLRDQVLDDDNPEENESSDVYDDGLDPDQPTLSLGPLEPTNGASKAAKASLPRLPIINTTEVPDINAPSSPTSSWDKRSWSSLPRISTSTPNFLDQAAYQEDDCGSPKPKKKRQLRLPPILLPRVYTIQPRPLRYREFLTPTNIRGPITDSEWEELQDCRYIRKGVARFSLQLSPSRMSSSLPF</sequence>
<organism evidence="2 3">
    <name type="scientific">Lymnaea stagnalis</name>
    <name type="common">Great pond snail</name>
    <name type="synonym">Helix stagnalis</name>
    <dbReference type="NCBI Taxonomy" id="6523"/>
    <lineage>
        <taxon>Eukaryota</taxon>
        <taxon>Metazoa</taxon>
        <taxon>Spiralia</taxon>
        <taxon>Lophotrochozoa</taxon>
        <taxon>Mollusca</taxon>
        <taxon>Gastropoda</taxon>
        <taxon>Heterobranchia</taxon>
        <taxon>Euthyneura</taxon>
        <taxon>Panpulmonata</taxon>
        <taxon>Hygrophila</taxon>
        <taxon>Lymnaeoidea</taxon>
        <taxon>Lymnaeidae</taxon>
        <taxon>Lymnaea</taxon>
    </lineage>
</organism>
<feature type="region of interest" description="Disordered" evidence="1">
    <location>
        <begin position="124"/>
        <end position="165"/>
    </location>
</feature>
<dbReference type="Proteomes" id="UP001497497">
    <property type="component" value="Unassembled WGS sequence"/>
</dbReference>
<comment type="caution">
    <text evidence="2">The sequence shown here is derived from an EMBL/GenBank/DDBJ whole genome shotgun (WGS) entry which is preliminary data.</text>
</comment>
<evidence type="ECO:0000313" key="2">
    <source>
        <dbReference type="EMBL" id="CAL1530196.1"/>
    </source>
</evidence>